<keyword evidence="1" id="KW-0472">Membrane</keyword>
<name>A0A514BU85_9GAMM</name>
<proteinExistence type="predicted"/>
<feature type="transmembrane region" description="Helical" evidence="1">
    <location>
        <begin position="12"/>
        <end position="39"/>
    </location>
</feature>
<gene>
    <name evidence="2" type="ORF">FKV23_13455</name>
</gene>
<reference evidence="2 3" key="1">
    <citation type="submission" date="2019-06" db="EMBL/GenBank/DDBJ databases">
        <title>Lysobacter alkalisoli sp. nov. isolated from saline-alkali soil.</title>
        <authorList>
            <person name="Sun J.-Q."/>
            <person name="Xu L."/>
        </authorList>
    </citation>
    <scope>NUCLEOTIDE SEQUENCE [LARGE SCALE GENOMIC DNA]</scope>
    <source>
        <strain evidence="2 3">SJ-36</strain>
    </source>
</reference>
<sequence length="141" mass="14917">MEDEDTRQRLLYAALALLAGLPGLLFGGAVALLGVYAGLVEPGRGTLPVRIVLSGWGLAGLAGALAWLWLSAAFLMQGKSGLRGTASVWWWLLLAGVLTTLPVVALASWLALTQDGEALSLLLLGPPLLLPTALLWHWRRA</sequence>
<feature type="transmembrane region" description="Helical" evidence="1">
    <location>
        <begin position="51"/>
        <end position="76"/>
    </location>
</feature>
<keyword evidence="3" id="KW-1185">Reference proteome</keyword>
<dbReference type="RefSeq" id="WP_141624310.1">
    <property type="nucleotide sequence ID" value="NZ_CP041242.1"/>
</dbReference>
<evidence type="ECO:0008006" key="4">
    <source>
        <dbReference type="Google" id="ProtNLM"/>
    </source>
</evidence>
<keyword evidence="1" id="KW-1133">Transmembrane helix</keyword>
<feature type="transmembrane region" description="Helical" evidence="1">
    <location>
        <begin position="88"/>
        <end position="112"/>
    </location>
</feature>
<dbReference type="EMBL" id="CP041242">
    <property type="protein sequence ID" value="QDH70978.1"/>
    <property type="molecule type" value="Genomic_DNA"/>
</dbReference>
<dbReference type="AlphaFoldDB" id="A0A514BU85"/>
<dbReference type="KEGG" id="lyj:FKV23_13455"/>
<protein>
    <recommendedName>
        <fullName evidence="4">Transmembrane protein</fullName>
    </recommendedName>
</protein>
<evidence type="ECO:0000313" key="2">
    <source>
        <dbReference type="EMBL" id="QDH70978.1"/>
    </source>
</evidence>
<keyword evidence="1" id="KW-0812">Transmembrane</keyword>
<evidence type="ECO:0000256" key="1">
    <source>
        <dbReference type="SAM" id="Phobius"/>
    </source>
</evidence>
<evidence type="ECO:0000313" key="3">
    <source>
        <dbReference type="Proteomes" id="UP000317199"/>
    </source>
</evidence>
<organism evidence="2 3">
    <name type="scientific">Marilutibacter alkalisoli</name>
    <dbReference type="NCBI Taxonomy" id="2591633"/>
    <lineage>
        <taxon>Bacteria</taxon>
        <taxon>Pseudomonadati</taxon>
        <taxon>Pseudomonadota</taxon>
        <taxon>Gammaproteobacteria</taxon>
        <taxon>Lysobacterales</taxon>
        <taxon>Lysobacteraceae</taxon>
        <taxon>Marilutibacter</taxon>
    </lineage>
</organism>
<accession>A0A514BU85</accession>
<dbReference type="Proteomes" id="UP000317199">
    <property type="component" value="Chromosome"/>
</dbReference>
<feature type="transmembrane region" description="Helical" evidence="1">
    <location>
        <begin position="118"/>
        <end position="138"/>
    </location>
</feature>